<feature type="non-terminal residue" evidence="8">
    <location>
        <position position="251"/>
    </location>
</feature>
<proteinExistence type="predicted"/>
<dbReference type="GO" id="GO:0004519">
    <property type="term" value="F:endonuclease activity"/>
    <property type="evidence" value="ECO:0007669"/>
    <property type="project" value="UniProtKB-KW"/>
</dbReference>
<dbReference type="GO" id="GO:0016787">
    <property type="term" value="F:hydrolase activity"/>
    <property type="evidence" value="ECO:0007669"/>
    <property type="project" value="UniProtKB-KW"/>
</dbReference>
<dbReference type="PANTHER" id="PTHR41694:SF3">
    <property type="entry name" value="RNA-DIRECTED DNA POLYMERASE-RELATED"/>
    <property type="match status" value="1"/>
</dbReference>
<keyword evidence="5" id="KW-0378">Hydrolase</keyword>
<accession>A0A091E6T4</accession>
<dbReference type="Proteomes" id="UP000052976">
    <property type="component" value="Unassembled WGS sequence"/>
</dbReference>
<dbReference type="InterPro" id="IPR043502">
    <property type="entry name" value="DNA/RNA_pol_sf"/>
</dbReference>
<evidence type="ECO:0000256" key="3">
    <source>
        <dbReference type="ARBA" id="ARBA00022722"/>
    </source>
</evidence>
<keyword evidence="2" id="KW-0548">Nucleotidyltransferase</keyword>
<evidence type="ECO:0000259" key="7">
    <source>
        <dbReference type="Pfam" id="PF06817"/>
    </source>
</evidence>
<dbReference type="EMBL" id="KK717884">
    <property type="protein sequence ID" value="KFO52916.1"/>
    <property type="molecule type" value="Genomic_DNA"/>
</dbReference>
<evidence type="ECO:0000256" key="5">
    <source>
        <dbReference type="ARBA" id="ARBA00022801"/>
    </source>
</evidence>
<dbReference type="InterPro" id="IPR043128">
    <property type="entry name" value="Rev_trsase/Diguanyl_cyclase"/>
</dbReference>
<feature type="domain" description="Reverse transcriptase thumb" evidence="7">
    <location>
        <begin position="29"/>
        <end position="92"/>
    </location>
</feature>
<organism evidence="8 9">
    <name type="scientific">Corvus brachyrhynchos</name>
    <name type="common">American crow</name>
    <dbReference type="NCBI Taxonomy" id="85066"/>
    <lineage>
        <taxon>Eukaryota</taxon>
        <taxon>Metazoa</taxon>
        <taxon>Chordata</taxon>
        <taxon>Craniata</taxon>
        <taxon>Vertebrata</taxon>
        <taxon>Euteleostomi</taxon>
        <taxon>Archelosauria</taxon>
        <taxon>Archosauria</taxon>
        <taxon>Dinosauria</taxon>
        <taxon>Saurischia</taxon>
        <taxon>Theropoda</taxon>
        <taxon>Coelurosauria</taxon>
        <taxon>Aves</taxon>
        <taxon>Neognathae</taxon>
        <taxon>Neoaves</taxon>
        <taxon>Telluraves</taxon>
        <taxon>Australaves</taxon>
        <taxon>Passeriformes</taxon>
        <taxon>Corvoidea</taxon>
        <taxon>Corvidae</taxon>
        <taxon>Corvus</taxon>
    </lineage>
</organism>
<dbReference type="STRING" id="85066.A0A091E6T4"/>
<evidence type="ECO:0000256" key="6">
    <source>
        <dbReference type="ARBA" id="ARBA00022918"/>
    </source>
</evidence>
<reference evidence="8 9" key="1">
    <citation type="submission" date="2014-04" db="EMBL/GenBank/DDBJ databases">
        <title>Genome evolution of avian class.</title>
        <authorList>
            <person name="Zhang G."/>
            <person name="Li C."/>
        </authorList>
    </citation>
    <scope>NUCLEOTIDE SEQUENCE [LARGE SCALE GENOMIC DNA]</scope>
    <source>
        <strain evidence="8">BGI_N302</strain>
    </source>
</reference>
<dbReference type="PANTHER" id="PTHR41694">
    <property type="entry name" value="ENDOGENOUS RETROVIRUS GROUP K MEMBER POL PROTEIN"/>
    <property type="match status" value="1"/>
</dbReference>
<evidence type="ECO:0000256" key="2">
    <source>
        <dbReference type="ARBA" id="ARBA00022695"/>
    </source>
</evidence>
<feature type="non-terminal residue" evidence="8">
    <location>
        <position position="1"/>
    </location>
</feature>
<name>A0A091E6T4_CORBR</name>
<evidence type="ECO:0000256" key="4">
    <source>
        <dbReference type="ARBA" id="ARBA00022759"/>
    </source>
</evidence>
<dbReference type="InterPro" id="IPR010661">
    <property type="entry name" value="RVT_thumb"/>
</dbReference>
<keyword evidence="4" id="KW-0255">Endonuclease</keyword>
<dbReference type="AlphaFoldDB" id="A0A091E6T4"/>
<dbReference type="Pfam" id="PF06817">
    <property type="entry name" value="RVT_thumb"/>
    <property type="match status" value="1"/>
</dbReference>
<dbReference type="SUPFAM" id="SSF56672">
    <property type="entry name" value="DNA/RNA polymerases"/>
    <property type="match status" value="1"/>
</dbReference>
<evidence type="ECO:0000313" key="8">
    <source>
        <dbReference type="EMBL" id="KFO52916.1"/>
    </source>
</evidence>
<keyword evidence="6" id="KW-0695">RNA-directed DNA polymerase</keyword>
<dbReference type="GO" id="GO:0035613">
    <property type="term" value="F:RNA stem-loop binding"/>
    <property type="evidence" value="ECO:0007669"/>
    <property type="project" value="TreeGrafter"/>
</dbReference>
<protein>
    <recommendedName>
        <fullName evidence="7">Reverse transcriptase thumb domain-containing protein</fullName>
    </recommendedName>
</protein>
<dbReference type="Gene3D" id="3.30.70.270">
    <property type="match status" value="1"/>
</dbReference>
<evidence type="ECO:0000256" key="1">
    <source>
        <dbReference type="ARBA" id="ARBA00022679"/>
    </source>
</evidence>
<keyword evidence="9" id="KW-1185">Reference proteome</keyword>
<keyword evidence="3" id="KW-0540">Nuclease</keyword>
<evidence type="ECO:0000313" key="9">
    <source>
        <dbReference type="Proteomes" id="UP000052976"/>
    </source>
</evidence>
<keyword evidence="1" id="KW-0808">Transferase</keyword>
<gene>
    <name evidence="8" type="ORF">N302_14587</name>
</gene>
<dbReference type="GO" id="GO:0003964">
    <property type="term" value="F:RNA-directed DNA polymerase activity"/>
    <property type="evidence" value="ECO:0007669"/>
    <property type="project" value="UniProtKB-KW"/>
</dbReference>
<sequence length="251" mass="28820">GFEIQAKKVQKTSPFKYLGLKIHEQTVVPQQVKINYHPKTLQELHKICGTINWVRLLLGLTTEDLAPLFNLLQGKDDLTSPRHLTEEARQSICKVQEVLLSQQAHRCAPGLSFQFILLGEMPYLHRLIFQWDKVQSDPLLIIEWVFFSHQPSKSITMPQELMAQLVMKARSHLCILAGCDFTCIYLPWTTDSLDNLLQNNVHLQFALNSYTGQISIHHPKHRLFTSVFKQIPKEIQSRKPLNALTIFSDGA</sequence>